<organism evidence="1 2">
    <name type="scientific">Taklimakanibacter albus</name>
    <dbReference type="NCBI Taxonomy" id="2800327"/>
    <lineage>
        <taxon>Bacteria</taxon>
        <taxon>Pseudomonadati</taxon>
        <taxon>Pseudomonadota</taxon>
        <taxon>Alphaproteobacteria</taxon>
        <taxon>Hyphomicrobiales</taxon>
        <taxon>Aestuariivirgaceae</taxon>
        <taxon>Taklimakanibacter</taxon>
    </lineage>
</organism>
<keyword evidence="2" id="KW-1185">Reference proteome</keyword>
<proteinExistence type="predicted"/>
<dbReference type="EMBL" id="JAENHL010000003">
    <property type="protein sequence ID" value="MBK1864795.1"/>
    <property type="molecule type" value="Genomic_DNA"/>
</dbReference>
<sequence length="217" mass="23892">MKKLFSRNFIGLAAAATLGAMIAVAGPAGAARSDDLTADQSAKVKEVAAYIQDFRTLKGEFTQVSSKGNVSKGVFILAKPGKMRFEYAAPNPFIIVSDGTWVTIKNRDKEKFEEYPLSQTPLRLVLDDDINLLKEANILGVESKDGLTTITLQDRKKTVPGHLILVYDDGRKELQQWVVVDGQGRRTTVSLENIVAGGKADPKLFSIQVRRLKDKRN</sequence>
<evidence type="ECO:0000313" key="2">
    <source>
        <dbReference type="Proteomes" id="UP000616151"/>
    </source>
</evidence>
<reference evidence="1" key="1">
    <citation type="submission" date="2021-01" db="EMBL/GenBank/DDBJ databases">
        <authorList>
            <person name="Sun Q."/>
        </authorList>
    </citation>
    <scope>NUCLEOTIDE SEQUENCE</scope>
    <source>
        <strain evidence="1">YIM B02566</strain>
    </source>
</reference>
<gene>
    <name evidence="1" type="ORF">JHL16_00390</name>
</gene>
<name>A0ACC5QWR2_9HYPH</name>
<comment type="caution">
    <text evidence="1">The sequence shown here is derived from an EMBL/GenBank/DDBJ whole genome shotgun (WGS) entry which is preliminary data.</text>
</comment>
<keyword evidence="1" id="KW-0449">Lipoprotein</keyword>
<evidence type="ECO:0000313" key="1">
    <source>
        <dbReference type="EMBL" id="MBK1864795.1"/>
    </source>
</evidence>
<dbReference type="Proteomes" id="UP000616151">
    <property type="component" value="Unassembled WGS sequence"/>
</dbReference>
<protein>
    <submittedName>
        <fullName evidence="1">Outer-membrane lipoprotein carrier protein LolA</fullName>
    </submittedName>
</protein>
<accession>A0ACC5QWR2</accession>